<comment type="function">
    <text evidence="4">Catalyzes the dehydration of the S-form of NAD(P)HX at the expense of ADP, which is converted to AMP. Together with NAD(P)HX epimerase, which catalyzes the epimerization of the S- and R-forms, the enzyme allows the repair of both epimers of NAD(P)HX, a damaged form of NAD(P)H that is a result of enzymatic or heat-dependent hydration.</text>
</comment>
<feature type="binding site" evidence="4">
    <location>
        <position position="329"/>
    </location>
    <ligand>
        <name>(6S)-NADPHX</name>
        <dbReference type="ChEBI" id="CHEBI:64076"/>
    </ligand>
</feature>
<comment type="cofactor">
    <cofactor evidence="5 6">
        <name>K(+)</name>
        <dbReference type="ChEBI" id="CHEBI:29103"/>
    </cofactor>
    <text evidence="5 6">Binds 1 potassium ion per subunit.</text>
</comment>
<evidence type="ECO:0000313" key="10">
    <source>
        <dbReference type="Proteomes" id="UP000734343"/>
    </source>
</evidence>
<evidence type="ECO:0000256" key="4">
    <source>
        <dbReference type="HAMAP-Rule" id="MF_01965"/>
    </source>
</evidence>
<dbReference type="NCBIfam" id="NF007856">
    <property type="entry name" value="PRK10565.1"/>
    <property type="match status" value="1"/>
</dbReference>
<feature type="domain" description="YjeF N-terminal" evidence="8">
    <location>
        <begin position="23"/>
        <end position="225"/>
    </location>
</feature>
<feature type="binding site" evidence="5">
    <location>
        <position position="171"/>
    </location>
    <ligand>
        <name>K(+)</name>
        <dbReference type="ChEBI" id="CHEBI:29103"/>
    </ligand>
</feature>
<evidence type="ECO:0000259" key="8">
    <source>
        <dbReference type="PROSITE" id="PS51385"/>
    </source>
</evidence>
<evidence type="ECO:0000259" key="7">
    <source>
        <dbReference type="PROSITE" id="PS51383"/>
    </source>
</evidence>
<comment type="similarity">
    <text evidence="5">Belongs to the NnrE/AIBP family.</text>
</comment>
<feature type="binding site" evidence="4">
    <location>
        <begin position="412"/>
        <end position="416"/>
    </location>
    <ligand>
        <name>AMP</name>
        <dbReference type="ChEBI" id="CHEBI:456215"/>
    </ligand>
</feature>
<keyword evidence="5 6" id="KW-0630">Potassium</keyword>
<dbReference type="PROSITE" id="PS51383">
    <property type="entry name" value="YJEF_C_3"/>
    <property type="match status" value="1"/>
</dbReference>
<dbReference type="PROSITE" id="PS01050">
    <property type="entry name" value="YJEF_C_2"/>
    <property type="match status" value="1"/>
</dbReference>
<dbReference type="PANTHER" id="PTHR12592">
    <property type="entry name" value="ATP-DEPENDENT (S)-NAD(P)H-HYDRATE DEHYDRATASE FAMILY MEMBER"/>
    <property type="match status" value="1"/>
</dbReference>
<dbReference type="PIRSF" id="PIRSF017184">
    <property type="entry name" value="Nnr"/>
    <property type="match status" value="1"/>
</dbReference>
<gene>
    <name evidence="9" type="primary">nnr</name>
    <name evidence="4" type="synonym">nnrD</name>
    <name evidence="5" type="synonym">nnrE</name>
    <name evidence="9" type="ORF">J1778_13935</name>
</gene>
<organism evidence="9 10">
    <name type="scientific">Rahnella bonaserana</name>
    <dbReference type="NCBI Taxonomy" id="2816248"/>
    <lineage>
        <taxon>Bacteria</taxon>
        <taxon>Pseudomonadati</taxon>
        <taxon>Pseudomonadota</taxon>
        <taxon>Gammaproteobacteria</taxon>
        <taxon>Enterobacterales</taxon>
        <taxon>Yersiniaceae</taxon>
        <taxon>Rahnella</taxon>
    </lineage>
</organism>
<comment type="similarity">
    <text evidence="6">In the N-terminal section; belongs to the NnrE/AIBP family.</text>
</comment>
<keyword evidence="5 6" id="KW-0413">Isomerase</keyword>
<comment type="catalytic activity">
    <reaction evidence="5 6">
        <text>(6R)-NADPHX = (6S)-NADPHX</text>
        <dbReference type="Rhea" id="RHEA:32227"/>
        <dbReference type="ChEBI" id="CHEBI:64076"/>
        <dbReference type="ChEBI" id="CHEBI:64077"/>
        <dbReference type="EC" id="5.1.99.6"/>
    </reaction>
</comment>
<comment type="cofactor">
    <cofactor evidence="4">
        <name>Mg(2+)</name>
        <dbReference type="ChEBI" id="CHEBI:18420"/>
    </cofactor>
</comment>
<sequence>MTNQREKRNEASLPHSVFSADWLRKAERQAAQETGISLFTLMQRAAKAAFLLAQSEFPHTRHWLILCGHGNNGGDGFEVARLAKSAGIRVTLLAVKGCKPLPEEAETARQGWLKSGGVINFADSAWPQDVDLIIDGLLGTGLSSAPRAPYDGLIDAINSASLPVISLDIPSGLDAQTGQTAGKAVHATHTVSFIALKPGLLTGQARDYTGKLHCDALGLQSWLGGHLATLQRLDATQLSTWLPPRRPCSHKGEHGRLLVVGGDTGFAGAIRMASEAALRTGAGLVRVLTHKEHSGPLLTARPELMVQELTAESLDEGLKWADVLVIGPGLGQREWGKKAVERAAEWDKPALWDADALNLLAINPRKRQNRVLTPHPGEAARLLGCSVKEIESDRLLSAQKITARYGGVVVLKGAGTLIASEHGEMAVADVGNAGMASGGMGDVLSGIIGGLLAQKLNSYDAACAGSVVHGAAADEIAHRQGTRGMLATDLLAVIAPLVNPDLKK</sequence>
<dbReference type="Pfam" id="PF01256">
    <property type="entry name" value="Carb_kinase"/>
    <property type="match status" value="1"/>
</dbReference>
<dbReference type="InterPro" id="IPR004443">
    <property type="entry name" value="YjeF_N_dom"/>
</dbReference>
<proteinExistence type="inferred from homology"/>
<keyword evidence="10" id="KW-1185">Reference proteome</keyword>
<accession>A0ABS6LWA3</accession>
<comment type="similarity">
    <text evidence="6">In the C-terminal section; belongs to the NnrD/CARKD family.</text>
</comment>
<dbReference type="InterPro" id="IPR030677">
    <property type="entry name" value="Nnr"/>
</dbReference>
<dbReference type="HAMAP" id="MF_01965">
    <property type="entry name" value="NADHX_dehydratase"/>
    <property type="match status" value="1"/>
</dbReference>
<dbReference type="GO" id="GO:0052856">
    <property type="term" value="F:NAD(P)HX epimerase activity"/>
    <property type="evidence" value="ECO:0007669"/>
    <property type="project" value="UniProtKB-EC"/>
</dbReference>
<dbReference type="PANTHER" id="PTHR12592:SF0">
    <property type="entry name" value="ATP-DEPENDENT (S)-NAD(P)H-HYDRATE DEHYDRATASE"/>
    <property type="match status" value="1"/>
</dbReference>
<dbReference type="EC" id="5.1.99.6" evidence="6"/>
<comment type="caution">
    <text evidence="9">The sequence shown here is derived from an EMBL/GenBank/DDBJ whole genome shotgun (WGS) entry which is preliminary data.</text>
</comment>
<feature type="binding site" evidence="4">
    <location>
        <position position="269"/>
    </location>
    <ligand>
        <name>(6S)-NADPHX</name>
        <dbReference type="ChEBI" id="CHEBI:64076"/>
    </ligand>
</feature>
<comment type="function">
    <text evidence="6">Bifunctional enzyme that catalyzes the epimerization of the S- and R-forms of NAD(P)HX and the dehydration of the S-form of NAD(P)HX at the expense of ADP, which is converted to AMP. This allows the repair of both epimers of NAD(P)HX, a damaged form of NAD(P)H that is a result of enzymatic or heat-dependent hydration.</text>
</comment>
<evidence type="ECO:0000256" key="2">
    <source>
        <dbReference type="ARBA" id="ARBA00022840"/>
    </source>
</evidence>
<comment type="catalytic activity">
    <reaction evidence="4 6">
        <text>(6S)-NADPHX + ADP = AMP + phosphate + NADPH + H(+)</text>
        <dbReference type="Rhea" id="RHEA:32235"/>
        <dbReference type="ChEBI" id="CHEBI:15378"/>
        <dbReference type="ChEBI" id="CHEBI:43474"/>
        <dbReference type="ChEBI" id="CHEBI:57783"/>
        <dbReference type="ChEBI" id="CHEBI:64076"/>
        <dbReference type="ChEBI" id="CHEBI:456215"/>
        <dbReference type="ChEBI" id="CHEBI:456216"/>
        <dbReference type="EC" id="4.2.1.136"/>
    </reaction>
</comment>
<dbReference type="CDD" id="cd01171">
    <property type="entry name" value="YXKO-related"/>
    <property type="match status" value="1"/>
</dbReference>
<feature type="binding site" evidence="5">
    <location>
        <position position="72"/>
    </location>
    <ligand>
        <name>K(+)</name>
        <dbReference type="ChEBI" id="CHEBI:29103"/>
    </ligand>
</feature>
<dbReference type="EMBL" id="JAFMOW010000063">
    <property type="protein sequence ID" value="MBU9856379.1"/>
    <property type="molecule type" value="Genomic_DNA"/>
</dbReference>
<evidence type="ECO:0000256" key="5">
    <source>
        <dbReference type="HAMAP-Rule" id="MF_01966"/>
    </source>
</evidence>
<feature type="binding site" evidence="4">
    <location>
        <position position="375"/>
    </location>
    <ligand>
        <name>(6S)-NADPHX</name>
        <dbReference type="ChEBI" id="CHEBI:64076"/>
    </ligand>
</feature>
<feature type="binding site" evidence="5">
    <location>
        <position position="150"/>
    </location>
    <ligand>
        <name>(6S)-NADPHX</name>
        <dbReference type="ChEBI" id="CHEBI:64076"/>
    </ligand>
</feature>
<name>A0ABS6LWA3_9GAMM</name>
<evidence type="ECO:0000256" key="1">
    <source>
        <dbReference type="ARBA" id="ARBA00022741"/>
    </source>
</evidence>
<dbReference type="GO" id="GO:0052855">
    <property type="term" value="F:ADP-dependent NAD(P)H-hydrate dehydratase activity"/>
    <property type="evidence" value="ECO:0007669"/>
    <property type="project" value="UniProtKB-EC"/>
</dbReference>
<dbReference type="Pfam" id="PF03853">
    <property type="entry name" value="YjeF_N"/>
    <property type="match status" value="1"/>
</dbReference>
<dbReference type="InterPro" id="IPR000631">
    <property type="entry name" value="CARKD"/>
</dbReference>
<keyword evidence="4 6" id="KW-0520">NAD</keyword>
<dbReference type="RefSeq" id="WP_217173662.1">
    <property type="nucleotide sequence ID" value="NZ_JAFMOW010000063.1"/>
</dbReference>
<evidence type="ECO:0000256" key="6">
    <source>
        <dbReference type="PIRNR" id="PIRNR017184"/>
    </source>
</evidence>
<keyword evidence="4 6" id="KW-0521">NADP</keyword>
<dbReference type="InterPro" id="IPR017953">
    <property type="entry name" value="Carbohydrate_kinase_pred_CS"/>
</dbReference>
<dbReference type="PROSITE" id="PS51385">
    <property type="entry name" value="YJEF_N"/>
    <property type="match status" value="1"/>
</dbReference>
<feature type="binding site" evidence="5">
    <location>
        <position position="168"/>
    </location>
    <ligand>
        <name>(6S)-NADPHX</name>
        <dbReference type="ChEBI" id="CHEBI:64076"/>
    </ligand>
</feature>
<comment type="subunit">
    <text evidence="4">Homotetramer.</text>
</comment>
<keyword evidence="5 6" id="KW-0479">Metal-binding</keyword>
<dbReference type="NCBIfam" id="TIGR00196">
    <property type="entry name" value="yjeF_cterm"/>
    <property type="match status" value="1"/>
</dbReference>
<comment type="similarity">
    <text evidence="4">Belongs to the NnrD/CARKD family.</text>
</comment>
<comment type="catalytic activity">
    <reaction evidence="5 6">
        <text>(6R)-NADHX = (6S)-NADHX</text>
        <dbReference type="Rhea" id="RHEA:32215"/>
        <dbReference type="ChEBI" id="CHEBI:64074"/>
        <dbReference type="ChEBI" id="CHEBI:64075"/>
        <dbReference type="EC" id="5.1.99.6"/>
    </reaction>
</comment>
<feature type="binding site" evidence="5">
    <location>
        <begin position="139"/>
        <end position="145"/>
    </location>
    <ligand>
        <name>(6S)-NADPHX</name>
        <dbReference type="ChEBI" id="CHEBI:64076"/>
    </ligand>
</feature>
<feature type="binding site" evidence="5">
    <location>
        <begin position="71"/>
        <end position="75"/>
    </location>
    <ligand>
        <name>(6S)-NADPHX</name>
        <dbReference type="ChEBI" id="CHEBI:64076"/>
    </ligand>
</feature>
<protein>
    <recommendedName>
        <fullName evidence="6">Bifunctional NAD(P)H-hydrate repair enzyme</fullName>
    </recommendedName>
    <alternativeName>
        <fullName evidence="6">Nicotinamide nucleotide repair protein</fullName>
    </alternativeName>
    <domain>
        <recommendedName>
            <fullName evidence="6">ADP-dependent (S)-NAD(P)H-hydrate dehydratase</fullName>
            <ecNumber evidence="6">4.2.1.136</ecNumber>
        </recommendedName>
        <alternativeName>
            <fullName evidence="6">ADP-dependent NAD(P)HX dehydratase</fullName>
        </alternativeName>
    </domain>
    <domain>
        <recommendedName>
            <fullName evidence="6">NAD(P)H-hydrate epimerase</fullName>
            <ecNumber evidence="6">5.1.99.6</ecNumber>
        </recommendedName>
    </domain>
</protein>
<comment type="catalytic activity">
    <reaction evidence="4 6">
        <text>(6S)-NADHX + ADP = AMP + phosphate + NADH + H(+)</text>
        <dbReference type="Rhea" id="RHEA:32223"/>
        <dbReference type="ChEBI" id="CHEBI:15378"/>
        <dbReference type="ChEBI" id="CHEBI:43474"/>
        <dbReference type="ChEBI" id="CHEBI:57945"/>
        <dbReference type="ChEBI" id="CHEBI:64074"/>
        <dbReference type="ChEBI" id="CHEBI:456215"/>
        <dbReference type="ChEBI" id="CHEBI:456216"/>
        <dbReference type="EC" id="4.2.1.136"/>
    </reaction>
</comment>
<dbReference type="HAMAP" id="MF_01966">
    <property type="entry name" value="NADHX_epimerase"/>
    <property type="match status" value="1"/>
</dbReference>
<feature type="binding site" evidence="4">
    <location>
        <position position="442"/>
    </location>
    <ligand>
        <name>(6S)-NADPHX</name>
        <dbReference type="ChEBI" id="CHEBI:64076"/>
    </ligand>
</feature>
<feature type="binding site" evidence="5">
    <location>
        <position position="135"/>
    </location>
    <ligand>
        <name>K(+)</name>
        <dbReference type="ChEBI" id="CHEBI:29103"/>
    </ligand>
</feature>
<dbReference type="EC" id="4.2.1.136" evidence="6"/>
<comment type="function">
    <text evidence="5">Catalyzes the epimerization of the S- and R-forms of NAD(P)HX, a damaged form of NAD(P)H that is a result of enzymatic or heat-dependent hydration. This is a prerequisite for the S-specific NAD(P)H-hydrate dehydratase to allow the repair of both epimers of NAD(P)HX.</text>
</comment>
<evidence type="ECO:0000256" key="3">
    <source>
        <dbReference type="ARBA" id="ARBA00023268"/>
    </source>
</evidence>
<reference evidence="9 10" key="1">
    <citation type="submission" date="2021-03" db="EMBL/GenBank/DDBJ databases">
        <title>Five novel Rahnella species.</title>
        <authorList>
            <person name="Brady C."/>
            <person name="Asselin J."/>
            <person name="Beer S."/>
            <person name="Bruberg M.B."/>
            <person name="Crampton B."/>
            <person name="Venter S."/>
            <person name="Arnold D."/>
            <person name="Denman S."/>
        </authorList>
    </citation>
    <scope>NUCLEOTIDE SEQUENCE [LARGE SCALE GENOMIC DNA]</scope>
    <source>
        <strain evidence="9 10">H11b</strain>
    </source>
</reference>
<feature type="domain" description="YjeF C-terminal" evidence="7">
    <location>
        <begin position="234"/>
        <end position="501"/>
    </location>
</feature>
<keyword evidence="1 4" id="KW-0547">Nucleotide-binding</keyword>
<keyword evidence="4 6" id="KW-0456">Lyase</keyword>
<keyword evidence="2 4" id="KW-0067">ATP-binding</keyword>
<feature type="binding site" evidence="4">
    <location>
        <position position="441"/>
    </location>
    <ligand>
        <name>AMP</name>
        <dbReference type="ChEBI" id="CHEBI:456215"/>
    </ligand>
</feature>
<dbReference type="NCBIfam" id="TIGR00197">
    <property type="entry name" value="yjeF_nterm"/>
    <property type="match status" value="1"/>
</dbReference>
<keyword evidence="3" id="KW-0511">Multifunctional enzyme</keyword>
<evidence type="ECO:0000313" key="9">
    <source>
        <dbReference type="EMBL" id="MBU9856379.1"/>
    </source>
</evidence>
<dbReference type="Proteomes" id="UP000734343">
    <property type="component" value="Unassembled WGS sequence"/>
</dbReference>